<feature type="region of interest" description="Disordered" evidence="1">
    <location>
        <begin position="20"/>
        <end position="42"/>
    </location>
</feature>
<gene>
    <name evidence="2" type="ORF">I545_6835</name>
</gene>
<proteinExistence type="predicted"/>
<comment type="caution">
    <text evidence="2">The sequence shown here is derived from an EMBL/GenBank/DDBJ whole genome shotgun (WGS) entry which is preliminary data.</text>
</comment>
<evidence type="ECO:0000313" key="3">
    <source>
        <dbReference type="Proteomes" id="UP000020561"/>
    </source>
</evidence>
<accession>X7XSK2</accession>
<dbReference type="AlphaFoldDB" id="X7XSK2"/>
<reference evidence="2 3" key="1">
    <citation type="submission" date="2013-12" db="EMBL/GenBank/DDBJ databases">
        <authorList>
            <person name="Brown-Elliot B."/>
            <person name="Wallace R."/>
            <person name="Lenaerts A."/>
            <person name="Ordway D."/>
            <person name="DeGroote M.A."/>
            <person name="Parker T."/>
            <person name="Sizemore C."/>
            <person name="Tallon L.J."/>
            <person name="Sadzewicz L.K."/>
            <person name="Sengamalay N."/>
            <person name="Fraser C.M."/>
            <person name="Hine E."/>
            <person name="Shefchek K.A."/>
            <person name="Das S.P."/>
            <person name="Tettelin H."/>
        </authorList>
    </citation>
    <scope>NUCLEOTIDE SEQUENCE [LARGE SCALE GENOMIC DNA]</scope>
    <source>
        <strain evidence="2 3">662</strain>
    </source>
</reference>
<evidence type="ECO:0000313" key="2">
    <source>
        <dbReference type="EMBL" id="ETZ97247.1"/>
    </source>
</evidence>
<dbReference type="EMBL" id="JAOA01000034">
    <property type="protein sequence ID" value="ETZ97247.1"/>
    <property type="molecule type" value="Genomic_DNA"/>
</dbReference>
<evidence type="ECO:0000256" key="1">
    <source>
        <dbReference type="SAM" id="MobiDB-lite"/>
    </source>
</evidence>
<sequence>MRPPAASVSASAAAMVDFPVPPLAGHKVQAGLRTGRDGQPTG</sequence>
<dbReference type="Proteomes" id="UP000020561">
    <property type="component" value="Unassembled WGS sequence"/>
</dbReference>
<name>X7XSK2_MYCKA</name>
<protein>
    <submittedName>
        <fullName evidence="2">Uncharacterized protein</fullName>
    </submittedName>
</protein>
<organism evidence="2 3">
    <name type="scientific">Mycobacterium kansasii 662</name>
    <dbReference type="NCBI Taxonomy" id="1299326"/>
    <lineage>
        <taxon>Bacteria</taxon>
        <taxon>Bacillati</taxon>
        <taxon>Actinomycetota</taxon>
        <taxon>Actinomycetes</taxon>
        <taxon>Mycobacteriales</taxon>
        <taxon>Mycobacteriaceae</taxon>
        <taxon>Mycobacterium</taxon>
    </lineage>
</organism>